<dbReference type="SUPFAM" id="SSF53271">
    <property type="entry name" value="PRTase-like"/>
    <property type="match status" value="1"/>
</dbReference>
<dbReference type="GO" id="GO:0004588">
    <property type="term" value="F:orotate phosphoribosyltransferase activity"/>
    <property type="evidence" value="ECO:0007669"/>
    <property type="project" value="UniProtKB-UniRule"/>
</dbReference>
<dbReference type="InterPro" id="IPR023031">
    <property type="entry name" value="OPRT"/>
</dbReference>
<evidence type="ECO:0000313" key="9">
    <source>
        <dbReference type="Proteomes" id="UP000322530"/>
    </source>
</evidence>
<dbReference type="Pfam" id="PF00156">
    <property type="entry name" value="Pribosyltran"/>
    <property type="match status" value="1"/>
</dbReference>
<feature type="binding site" evidence="6">
    <location>
        <position position="106"/>
    </location>
    <ligand>
        <name>5-phospho-alpha-D-ribose 1-diphosphate</name>
        <dbReference type="ChEBI" id="CHEBI:58017"/>
        <note>ligand shared between dimeric partners</note>
    </ligand>
</feature>
<proteinExistence type="inferred from homology"/>
<dbReference type="Gene3D" id="3.40.50.2020">
    <property type="match status" value="1"/>
</dbReference>
<dbReference type="PANTHER" id="PTHR19278:SF9">
    <property type="entry name" value="URIDINE 5'-MONOPHOSPHATE SYNTHASE"/>
    <property type="match status" value="1"/>
</dbReference>
<reference evidence="8 9" key="1">
    <citation type="submission" date="2019-01" db="EMBL/GenBank/DDBJ databases">
        <title>Draft genome sequence of Dictyobacter sp. Uno17.</title>
        <authorList>
            <person name="Wang C.M."/>
            <person name="Zheng Y."/>
            <person name="Sakai Y."/>
            <person name="Abe K."/>
            <person name="Yokota A."/>
            <person name="Yabe S."/>
        </authorList>
    </citation>
    <scope>NUCLEOTIDE SEQUENCE [LARGE SCALE GENOMIC DNA]</scope>
    <source>
        <strain evidence="8 9">Uno17</strain>
    </source>
</reference>
<dbReference type="EC" id="2.4.2.10" evidence="2 6"/>
<comment type="catalytic activity">
    <reaction evidence="6">
        <text>orotidine 5'-phosphate + diphosphate = orotate + 5-phospho-alpha-D-ribose 1-diphosphate</text>
        <dbReference type="Rhea" id="RHEA:10380"/>
        <dbReference type="ChEBI" id="CHEBI:30839"/>
        <dbReference type="ChEBI" id="CHEBI:33019"/>
        <dbReference type="ChEBI" id="CHEBI:57538"/>
        <dbReference type="ChEBI" id="CHEBI:58017"/>
        <dbReference type="EC" id="2.4.2.10"/>
    </reaction>
</comment>
<dbReference type="InterPro" id="IPR000836">
    <property type="entry name" value="PRTase_dom"/>
</dbReference>
<evidence type="ECO:0000256" key="5">
    <source>
        <dbReference type="ARBA" id="ARBA00022975"/>
    </source>
</evidence>
<protein>
    <recommendedName>
        <fullName evidence="2 6">Orotate phosphoribosyltransferase</fullName>
        <shortName evidence="6">OPRT</shortName>
        <shortName evidence="6">OPRTase</shortName>
        <ecNumber evidence="2 6">2.4.2.10</ecNumber>
    </recommendedName>
</protein>
<dbReference type="RefSeq" id="WP_149402654.1">
    <property type="nucleotide sequence ID" value="NZ_BIXY01000050.1"/>
</dbReference>
<sequence length="223" mass="24562">MAKEQSLDNLWLAQTLYDLGGVKFGNFTVSESAVSSPVFVNPKVLISNPTALRVASKLMQQEIDLAQSLRRPRVHPFSVVAGVPVGGLLLASAYSLETNIPLIYARSRPEGTGKRGIEGHFTQGDTAIIIDDLITRGSSILETASLLEENDLKVKDVIVLIDREHGAVERLRSHGYNLISILKLDVMLMHYMSRGLINEETYRTCSEYVRSKQSDTHTGPLGL</sequence>
<organism evidence="8 9">
    <name type="scientific">Dictyobacter arantiisoli</name>
    <dbReference type="NCBI Taxonomy" id="2014874"/>
    <lineage>
        <taxon>Bacteria</taxon>
        <taxon>Bacillati</taxon>
        <taxon>Chloroflexota</taxon>
        <taxon>Ktedonobacteria</taxon>
        <taxon>Ktedonobacterales</taxon>
        <taxon>Dictyobacteraceae</taxon>
        <taxon>Dictyobacter</taxon>
    </lineage>
</organism>
<dbReference type="InterPro" id="IPR029057">
    <property type="entry name" value="PRTase-like"/>
</dbReference>
<evidence type="ECO:0000256" key="1">
    <source>
        <dbReference type="ARBA" id="ARBA00004889"/>
    </source>
</evidence>
<comment type="caution">
    <text evidence="6">Lacks conserved residue(s) required for the propagation of feature annotation.</text>
</comment>
<comment type="subunit">
    <text evidence="6">Homodimer.</text>
</comment>
<evidence type="ECO:0000256" key="2">
    <source>
        <dbReference type="ARBA" id="ARBA00011971"/>
    </source>
</evidence>
<name>A0A5A5TDV9_9CHLR</name>
<keyword evidence="6" id="KW-0460">Magnesium</keyword>
<dbReference type="UniPathway" id="UPA00070">
    <property type="reaction ID" value="UER00119"/>
</dbReference>
<dbReference type="OrthoDB" id="9802134at2"/>
<keyword evidence="5 6" id="KW-0665">Pyrimidine biosynthesis</keyword>
<comment type="cofactor">
    <cofactor evidence="6">
        <name>Mg(2+)</name>
        <dbReference type="ChEBI" id="CHEBI:18420"/>
    </cofactor>
</comment>
<evidence type="ECO:0000259" key="7">
    <source>
        <dbReference type="Pfam" id="PF00156"/>
    </source>
</evidence>
<dbReference type="GO" id="GO:0004590">
    <property type="term" value="F:orotidine-5'-phosphate decarboxylase activity"/>
    <property type="evidence" value="ECO:0007669"/>
    <property type="project" value="TreeGrafter"/>
</dbReference>
<comment type="similarity">
    <text evidence="6">Belongs to the purine/pyrimidine phosphoribosyltransferase family. PyrE subfamily.</text>
</comment>
<comment type="pathway">
    <text evidence="1 6">Pyrimidine metabolism; UMP biosynthesis via de novo pathway; UMP from orotate: step 1/2.</text>
</comment>
<dbReference type="EMBL" id="BIXY01000050">
    <property type="protein sequence ID" value="GCF09730.1"/>
    <property type="molecule type" value="Genomic_DNA"/>
</dbReference>
<dbReference type="HAMAP" id="MF_01208">
    <property type="entry name" value="PyrE"/>
    <property type="match status" value="1"/>
</dbReference>
<dbReference type="PANTHER" id="PTHR19278">
    <property type="entry name" value="OROTATE PHOSPHORIBOSYLTRANSFERASE"/>
    <property type="match status" value="1"/>
</dbReference>
<dbReference type="CDD" id="cd06223">
    <property type="entry name" value="PRTases_typeI"/>
    <property type="match status" value="1"/>
</dbReference>
<evidence type="ECO:0000313" key="8">
    <source>
        <dbReference type="EMBL" id="GCF09730.1"/>
    </source>
</evidence>
<dbReference type="Proteomes" id="UP000322530">
    <property type="component" value="Unassembled WGS sequence"/>
</dbReference>
<keyword evidence="4 6" id="KW-0808">Transferase</keyword>
<accession>A0A5A5TDV9</accession>
<comment type="function">
    <text evidence="6">Catalyzes the transfer of a ribosyl phosphate group from 5-phosphoribose 1-diphosphate to orotate, leading to the formation of orotidine monophosphate (OMP).</text>
</comment>
<keyword evidence="3 6" id="KW-0328">Glycosyltransferase</keyword>
<feature type="binding site" evidence="6">
    <location>
        <position position="163"/>
    </location>
    <ligand>
        <name>orotate</name>
        <dbReference type="ChEBI" id="CHEBI:30839"/>
    </ligand>
</feature>
<gene>
    <name evidence="6" type="primary">pyrE</name>
    <name evidence="8" type="ORF">KDI_32940</name>
</gene>
<evidence type="ECO:0000256" key="6">
    <source>
        <dbReference type="HAMAP-Rule" id="MF_01208"/>
    </source>
</evidence>
<keyword evidence="9" id="KW-1185">Reference proteome</keyword>
<feature type="binding site" description="in other chain" evidence="6">
    <location>
        <begin position="131"/>
        <end position="139"/>
    </location>
    <ligand>
        <name>5-phospho-alpha-D-ribose 1-diphosphate</name>
        <dbReference type="ChEBI" id="CHEBI:58017"/>
        <note>ligand shared between dimeric partners</note>
    </ligand>
</feature>
<evidence type="ECO:0000256" key="3">
    <source>
        <dbReference type="ARBA" id="ARBA00022676"/>
    </source>
</evidence>
<dbReference type="GO" id="GO:0019856">
    <property type="term" value="P:pyrimidine nucleobase biosynthetic process"/>
    <property type="evidence" value="ECO:0007669"/>
    <property type="project" value="TreeGrafter"/>
</dbReference>
<dbReference type="AlphaFoldDB" id="A0A5A5TDV9"/>
<feature type="binding site" evidence="6">
    <location>
        <position position="135"/>
    </location>
    <ligand>
        <name>orotate</name>
        <dbReference type="ChEBI" id="CHEBI:30839"/>
    </ligand>
</feature>
<evidence type="ECO:0000256" key="4">
    <source>
        <dbReference type="ARBA" id="ARBA00022679"/>
    </source>
</evidence>
<feature type="domain" description="Phosphoribosyltransferase" evidence="7">
    <location>
        <begin position="53"/>
        <end position="170"/>
    </location>
</feature>
<dbReference type="GO" id="GO:0000287">
    <property type="term" value="F:magnesium ion binding"/>
    <property type="evidence" value="ECO:0007669"/>
    <property type="project" value="UniProtKB-UniRule"/>
</dbReference>
<dbReference type="GO" id="GO:0044205">
    <property type="term" value="P:'de novo' UMP biosynthetic process"/>
    <property type="evidence" value="ECO:0007669"/>
    <property type="project" value="UniProtKB-UniRule"/>
</dbReference>
<comment type="caution">
    <text evidence="8">The sequence shown here is derived from an EMBL/GenBank/DDBJ whole genome shotgun (WGS) entry which is preliminary data.</text>
</comment>